<protein>
    <submittedName>
        <fullName evidence="2">DUF1318 domain-containing protein</fullName>
    </submittedName>
</protein>
<evidence type="ECO:0000313" key="2">
    <source>
        <dbReference type="EMBL" id="QBK04618.1"/>
    </source>
</evidence>
<evidence type="ECO:0000256" key="1">
    <source>
        <dbReference type="SAM" id="SignalP"/>
    </source>
</evidence>
<dbReference type="AlphaFoldDB" id="A0A4P6UH63"/>
<accession>A0A4P6UH63</accession>
<feature type="chain" id="PRO_5020586272" evidence="1">
    <location>
        <begin position="28"/>
        <end position="190"/>
    </location>
</feature>
<gene>
    <name evidence="2" type="ORF">DW355_07340</name>
</gene>
<dbReference type="OrthoDB" id="5381281at2"/>
<feature type="signal peptide" evidence="1">
    <location>
        <begin position="1"/>
        <end position="27"/>
    </location>
</feature>
<name>A0A4P6UH63_9BURK</name>
<dbReference type="Proteomes" id="UP000292939">
    <property type="component" value="Chromosome"/>
</dbReference>
<organism evidence="2 3">
    <name type="scientific">Hylemonella gracilis</name>
    <dbReference type="NCBI Taxonomy" id="80880"/>
    <lineage>
        <taxon>Bacteria</taxon>
        <taxon>Pseudomonadati</taxon>
        <taxon>Pseudomonadota</taxon>
        <taxon>Betaproteobacteria</taxon>
        <taxon>Burkholderiales</taxon>
        <taxon>Comamonadaceae</taxon>
        <taxon>Hylemonella</taxon>
    </lineage>
</organism>
<dbReference type="PROSITE" id="PS51257">
    <property type="entry name" value="PROKAR_LIPOPROTEIN"/>
    <property type="match status" value="1"/>
</dbReference>
<reference evidence="2 3" key="1">
    <citation type="submission" date="2018-07" db="EMBL/GenBank/DDBJ databases">
        <title>Exploring interactions and the metabolic potential of the ultra-small soil bacteria Hylemonella gracilis.</title>
        <authorList>
            <person name="Tyc O."/>
            <person name="Kulkarni P."/>
            <person name="Gawehns F."/>
            <person name="Hundscheid M."/>
            <person name="Zweers H."/>
            <person name="Garbeva P."/>
        </authorList>
    </citation>
    <scope>NUCLEOTIDE SEQUENCE [LARGE SCALE GENOMIC DNA]</scope>
    <source>
        <strain evidence="2 3">NS1</strain>
    </source>
</reference>
<keyword evidence="1" id="KW-0732">Signal</keyword>
<proteinExistence type="predicted"/>
<dbReference type="EMBL" id="CP031395">
    <property type="protein sequence ID" value="QBK04618.1"/>
    <property type="molecule type" value="Genomic_DNA"/>
</dbReference>
<evidence type="ECO:0000313" key="3">
    <source>
        <dbReference type="Proteomes" id="UP000292939"/>
    </source>
</evidence>
<sequence length="190" mass="21004">MMHSMKNATLTTMVCAAAWTLTGCVSAPEVVLVDRATALEEQAAGSFQDLERRLARAGMSPAPIPFTPNQLEDLGMQPPPLVDPLNKTPADRVDELLRRHCIGEGNDGLLADTRRHCKAGRMTAEDVALLQRVNSARQQLWAWMREQTSRTVPQMSEDQLRSRWQRVHAEGLVCGARLQAADGSWGEKTC</sequence>
<dbReference type="KEGG" id="hgr:DW355_07340"/>